<sequence>MNMSYFIDLYNNLFHKKKLEYVFTPGVVARTNYLPRKELENRIFKSLKTPGIQIVLYGHSGSGKLQ</sequence>
<comment type="caution">
    <text evidence="1">The sequence shown here is derived from an EMBL/GenBank/DDBJ whole genome shotgun (WGS) entry which is preliminary data.</text>
</comment>
<accession>A0AA92WJF4</accession>
<proteinExistence type="predicted"/>
<dbReference type="AlphaFoldDB" id="A0AA92WJF4"/>
<protein>
    <submittedName>
        <fullName evidence="1">Uncharacterized protein</fullName>
    </submittedName>
</protein>
<name>A0AA92WJF4_9BACT</name>
<evidence type="ECO:0000313" key="2">
    <source>
        <dbReference type="Proteomes" id="UP000284562"/>
    </source>
</evidence>
<dbReference type="EMBL" id="QRNN01000104">
    <property type="protein sequence ID" value="RHK45402.1"/>
    <property type="molecule type" value="Genomic_DNA"/>
</dbReference>
<reference evidence="1 2" key="1">
    <citation type="submission" date="2018-08" db="EMBL/GenBank/DDBJ databases">
        <title>A genome reference for cultivated species of the human gut microbiota.</title>
        <authorList>
            <person name="Zou Y."/>
            <person name="Xue W."/>
            <person name="Luo G."/>
        </authorList>
    </citation>
    <scope>NUCLEOTIDE SEQUENCE [LARGE SCALE GENOMIC DNA]</scope>
    <source>
        <strain evidence="1 2">AF43-2</strain>
    </source>
</reference>
<evidence type="ECO:0000313" key="1">
    <source>
        <dbReference type="EMBL" id="RHK45402.1"/>
    </source>
</evidence>
<organism evidence="1 2">
    <name type="scientific">Segatella copri</name>
    <dbReference type="NCBI Taxonomy" id="165179"/>
    <lineage>
        <taxon>Bacteria</taxon>
        <taxon>Pseudomonadati</taxon>
        <taxon>Bacteroidota</taxon>
        <taxon>Bacteroidia</taxon>
        <taxon>Bacteroidales</taxon>
        <taxon>Prevotellaceae</taxon>
        <taxon>Segatella</taxon>
    </lineage>
</organism>
<dbReference type="Proteomes" id="UP000284562">
    <property type="component" value="Unassembled WGS sequence"/>
</dbReference>
<gene>
    <name evidence="1" type="ORF">DW064_14900</name>
</gene>